<organism>
    <name type="scientific">Solenopsis invicta</name>
    <name type="common">Red imported fire ant</name>
    <name type="synonym">Solenopsis wagneri</name>
    <dbReference type="NCBI Taxonomy" id="13686"/>
    <lineage>
        <taxon>Eukaryota</taxon>
        <taxon>Metazoa</taxon>
        <taxon>Ecdysozoa</taxon>
        <taxon>Arthropoda</taxon>
        <taxon>Hexapoda</taxon>
        <taxon>Insecta</taxon>
        <taxon>Pterygota</taxon>
        <taxon>Neoptera</taxon>
        <taxon>Endopterygota</taxon>
        <taxon>Hymenoptera</taxon>
        <taxon>Apocrita</taxon>
        <taxon>Aculeata</taxon>
        <taxon>Formicoidea</taxon>
        <taxon>Formicidae</taxon>
        <taxon>Myrmicinae</taxon>
        <taxon>Solenopsis</taxon>
    </lineage>
</organism>
<keyword evidence="1" id="KW-1133">Transmembrane helix</keyword>
<protein>
    <submittedName>
        <fullName evidence="2">Uncharacterized protein</fullName>
    </submittedName>
</protein>
<name>E9IUZ5_SOLIN</name>
<gene>
    <name evidence="2" type="ORF">SINV_06246</name>
</gene>
<evidence type="ECO:0000313" key="2">
    <source>
        <dbReference type="EMBL" id="EFZ15603.1"/>
    </source>
</evidence>
<dbReference type="HOGENOM" id="CLU_1391811_0_0_1"/>
<dbReference type="EMBL" id="GL766114">
    <property type="protein sequence ID" value="EFZ15603.1"/>
    <property type="molecule type" value="Genomic_DNA"/>
</dbReference>
<evidence type="ECO:0000256" key="1">
    <source>
        <dbReference type="SAM" id="Phobius"/>
    </source>
</evidence>
<reference evidence="2" key="1">
    <citation type="journal article" date="2011" name="Proc. Natl. Acad. Sci. U.S.A.">
        <title>The genome of the fire ant Solenopsis invicta.</title>
        <authorList>
            <person name="Wurm Y."/>
            <person name="Wang J."/>
            <person name="Riba-Grognuz O."/>
            <person name="Corona M."/>
            <person name="Nygaard S."/>
            <person name="Hunt B.G."/>
            <person name="Ingram K.K."/>
            <person name="Falquet L."/>
            <person name="Nipitwattanaphon M."/>
            <person name="Gotzek D."/>
            <person name="Dijkstra M.B."/>
            <person name="Oettler J."/>
            <person name="Comtesse F."/>
            <person name="Shih C.J."/>
            <person name="Wu W.J."/>
            <person name="Yang C.C."/>
            <person name="Thomas J."/>
            <person name="Beaudoing E."/>
            <person name="Pradervand S."/>
            <person name="Flegel V."/>
            <person name="Cook E.D."/>
            <person name="Fabbretti R."/>
            <person name="Stockinger H."/>
            <person name="Long L."/>
            <person name="Farmerie W.G."/>
            <person name="Oakey J."/>
            <person name="Boomsma J.J."/>
            <person name="Pamilo P."/>
            <person name="Yi S.V."/>
            <person name="Heinze J."/>
            <person name="Goodisman M.A."/>
            <person name="Farinelli L."/>
            <person name="Harshman K."/>
            <person name="Hulo N."/>
            <person name="Cerutti L."/>
            <person name="Xenarios I."/>
            <person name="Shoemaker D."/>
            <person name="Keller L."/>
        </authorList>
    </citation>
    <scope>NUCLEOTIDE SEQUENCE [LARGE SCALE GENOMIC DNA]</scope>
</reference>
<keyword evidence="1" id="KW-0812">Transmembrane</keyword>
<feature type="transmembrane region" description="Helical" evidence="1">
    <location>
        <begin position="54"/>
        <end position="79"/>
    </location>
</feature>
<dbReference type="AlphaFoldDB" id="E9IUZ5"/>
<keyword evidence="1" id="KW-0472">Membrane</keyword>
<feature type="non-terminal residue" evidence="2">
    <location>
        <position position="196"/>
    </location>
</feature>
<sequence>MKNHEMYKASNLREWYEQCVIEAILAILDKFQERDSGWALSRIQKLMVNINKSLLLFLTPYFYAYAFYSNLLFLINLLYGNRNYFFIINRQNGNFLKSSMDKKTHRESPELEPPITIPPPPLPKRDIQKEIQEFRRKAAKPTFDYVPKRKPTRPINPAVYNRKSIKTRKTLRIISNINPNFWIQKTPCGFTIIDFH</sequence>
<accession>E9IUZ5</accession>
<proteinExistence type="predicted"/>